<dbReference type="InterPro" id="IPR019734">
    <property type="entry name" value="TPR_rpt"/>
</dbReference>
<feature type="repeat" description="TPR" evidence="3">
    <location>
        <begin position="367"/>
        <end position="400"/>
    </location>
</feature>
<gene>
    <name evidence="4" type="primary">ypiA</name>
    <name evidence="4" type="ORF">CQU01_20440</name>
</gene>
<evidence type="ECO:0000256" key="1">
    <source>
        <dbReference type="ARBA" id="ARBA00022737"/>
    </source>
</evidence>
<evidence type="ECO:0000256" key="2">
    <source>
        <dbReference type="ARBA" id="ARBA00022803"/>
    </source>
</evidence>
<keyword evidence="5" id="KW-1185">Reference proteome</keyword>
<dbReference type="SUPFAM" id="SSF48452">
    <property type="entry name" value="TPR-like"/>
    <property type="match status" value="2"/>
</dbReference>
<accession>A0A511UYT7</accession>
<keyword evidence="2 3" id="KW-0802">TPR repeat</keyword>
<dbReference type="Pfam" id="PF13429">
    <property type="entry name" value="TPR_15"/>
    <property type="match status" value="1"/>
</dbReference>
<comment type="caution">
    <text evidence="4">The sequence shown here is derived from an EMBL/GenBank/DDBJ whole genome shotgun (WGS) entry which is preliminary data.</text>
</comment>
<dbReference type="RefSeq" id="WP_146938188.1">
    <property type="nucleotide sequence ID" value="NZ_BJXW01000023.1"/>
</dbReference>
<dbReference type="Pfam" id="PF13176">
    <property type="entry name" value="TPR_7"/>
    <property type="match status" value="1"/>
</dbReference>
<feature type="repeat" description="TPR" evidence="3">
    <location>
        <begin position="265"/>
        <end position="298"/>
    </location>
</feature>
<dbReference type="Proteomes" id="UP000321491">
    <property type="component" value="Unassembled WGS sequence"/>
</dbReference>
<sequence length="414" mass="48196">MDIITEANQLMEAHLANEAINLIEEALNTASENEKILYAAFFMEWGFLDEARSILEPLHAKMCHSEVILMLAEIYTEQQEDTKAIELLLLIDPDDEAYLPALLQLADLYQQEGLFEVSEQKLLEAKRIAPQEEVIDFALGELYYSIGDYNRAILYYEKVSTDILNVSITERLAHSLTAVGKYELAFNYFKTIKEPDHDTLFSYGLTAFQIERDDVAIKVLKQLLEKDPYYHSAYLLLAEAYERQGLIKEAYNILKQGLEYDEFNKELYYHLGILLQKLNRLDESETMFQEAITLDPDYKEAILSLIALWKDNNKYELIIDLIHDIKNDGSIDPLYEWALGRAYSELDERNDALNAYKQAYTNLQDDPEFLKEYGMLLYEAGERKEAVNIFRTYLMMIPDDYDIIAFTERIEEIN</sequence>
<dbReference type="SMART" id="SM00028">
    <property type="entry name" value="TPR"/>
    <property type="match status" value="6"/>
</dbReference>
<evidence type="ECO:0000313" key="4">
    <source>
        <dbReference type="EMBL" id="GEN31806.1"/>
    </source>
</evidence>
<dbReference type="PANTHER" id="PTHR45586">
    <property type="entry name" value="TPR REPEAT-CONTAINING PROTEIN PA4667"/>
    <property type="match status" value="1"/>
</dbReference>
<reference evidence="4 5" key="1">
    <citation type="submission" date="2019-07" db="EMBL/GenBank/DDBJ databases">
        <title>Whole genome shotgun sequence of Cerasibacillus quisquiliarum NBRC 102429.</title>
        <authorList>
            <person name="Hosoyama A."/>
            <person name="Uohara A."/>
            <person name="Ohji S."/>
            <person name="Ichikawa N."/>
        </authorList>
    </citation>
    <scope>NUCLEOTIDE SEQUENCE [LARGE SCALE GENOMIC DNA]</scope>
    <source>
        <strain evidence="4 5">NBRC 102429</strain>
    </source>
</reference>
<organism evidence="4 5">
    <name type="scientific">Cerasibacillus quisquiliarum</name>
    <dbReference type="NCBI Taxonomy" id="227865"/>
    <lineage>
        <taxon>Bacteria</taxon>
        <taxon>Bacillati</taxon>
        <taxon>Bacillota</taxon>
        <taxon>Bacilli</taxon>
        <taxon>Bacillales</taxon>
        <taxon>Bacillaceae</taxon>
        <taxon>Cerasibacillus</taxon>
    </lineage>
</organism>
<dbReference type="Gene3D" id="1.25.40.10">
    <property type="entry name" value="Tetratricopeptide repeat domain"/>
    <property type="match status" value="3"/>
</dbReference>
<dbReference type="AlphaFoldDB" id="A0A511UYT7"/>
<dbReference type="PROSITE" id="PS50293">
    <property type="entry name" value="TPR_REGION"/>
    <property type="match status" value="1"/>
</dbReference>
<dbReference type="PROSITE" id="PS50005">
    <property type="entry name" value="TPR"/>
    <property type="match status" value="2"/>
</dbReference>
<protein>
    <submittedName>
        <fullName evidence="4">TPR repeat-containing protein YpiA</fullName>
    </submittedName>
</protein>
<dbReference type="PANTHER" id="PTHR45586:SF1">
    <property type="entry name" value="LIPOPOLYSACCHARIDE ASSEMBLY PROTEIN B"/>
    <property type="match status" value="1"/>
</dbReference>
<name>A0A511UYT7_9BACI</name>
<dbReference type="EMBL" id="BJXW01000023">
    <property type="protein sequence ID" value="GEN31806.1"/>
    <property type="molecule type" value="Genomic_DNA"/>
</dbReference>
<dbReference type="OrthoDB" id="2080803at2"/>
<proteinExistence type="predicted"/>
<dbReference type="InterPro" id="IPR051012">
    <property type="entry name" value="CellSynth/LPSAsmb/PSIAsmb"/>
</dbReference>
<dbReference type="InterPro" id="IPR011990">
    <property type="entry name" value="TPR-like_helical_dom_sf"/>
</dbReference>
<keyword evidence="1" id="KW-0677">Repeat</keyword>
<evidence type="ECO:0000256" key="3">
    <source>
        <dbReference type="PROSITE-ProRule" id="PRU00339"/>
    </source>
</evidence>
<evidence type="ECO:0000313" key="5">
    <source>
        <dbReference type="Proteomes" id="UP000321491"/>
    </source>
</evidence>